<evidence type="ECO:0000313" key="7">
    <source>
        <dbReference type="Proteomes" id="UP001501337"/>
    </source>
</evidence>
<evidence type="ECO:0008006" key="8">
    <source>
        <dbReference type="Google" id="ProtNLM"/>
    </source>
</evidence>
<comment type="subcellular location">
    <subcellularLocation>
        <location evidence="1">Endomembrane system</location>
        <topology evidence="1">Multi-pass membrane protein</topology>
    </subcellularLocation>
</comment>
<dbReference type="Gene3D" id="1.20.120.1630">
    <property type="match status" value="1"/>
</dbReference>
<gene>
    <name evidence="6" type="ORF">GCM10022278_23990</name>
</gene>
<keyword evidence="7" id="KW-1185">Reference proteome</keyword>
<protein>
    <recommendedName>
        <fullName evidence="8">Protein-S-isoprenylcysteine O-methyltransferase Ste14</fullName>
    </recommendedName>
</protein>
<feature type="transmembrane region" description="Helical" evidence="5">
    <location>
        <begin position="12"/>
        <end position="33"/>
    </location>
</feature>
<reference evidence="7" key="1">
    <citation type="journal article" date="2019" name="Int. J. Syst. Evol. Microbiol.">
        <title>The Global Catalogue of Microorganisms (GCM) 10K type strain sequencing project: providing services to taxonomists for standard genome sequencing and annotation.</title>
        <authorList>
            <consortium name="The Broad Institute Genomics Platform"/>
            <consortium name="The Broad Institute Genome Sequencing Center for Infectious Disease"/>
            <person name="Wu L."/>
            <person name="Ma J."/>
        </authorList>
    </citation>
    <scope>NUCLEOTIDE SEQUENCE [LARGE SCALE GENOMIC DNA]</scope>
    <source>
        <strain evidence="7">JCM 17555</strain>
    </source>
</reference>
<organism evidence="6 7">
    <name type="scientific">Allohahella marinimesophila</name>
    <dbReference type="NCBI Taxonomy" id="1054972"/>
    <lineage>
        <taxon>Bacteria</taxon>
        <taxon>Pseudomonadati</taxon>
        <taxon>Pseudomonadota</taxon>
        <taxon>Gammaproteobacteria</taxon>
        <taxon>Oceanospirillales</taxon>
        <taxon>Hahellaceae</taxon>
        <taxon>Allohahella</taxon>
    </lineage>
</organism>
<accession>A0ABP7PI17</accession>
<dbReference type="PANTHER" id="PTHR12714:SF24">
    <property type="entry name" value="SLR1182 PROTEIN"/>
    <property type="match status" value="1"/>
</dbReference>
<evidence type="ECO:0000313" key="6">
    <source>
        <dbReference type="EMBL" id="GAA3965377.1"/>
    </source>
</evidence>
<keyword evidence="3 5" id="KW-1133">Transmembrane helix</keyword>
<evidence type="ECO:0000256" key="4">
    <source>
        <dbReference type="ARBA" id="ARBA00023136"/>
    </source>
</evidence>
<evidence type="ECO:0000256" key="3">
    <source>
        <dbReference type="ARBA" id="ARBA00022989"/>
    </source>
</evidence>
<dbReference type="Pfam" id="PF04191">
    <property type="entry name" value="PEMT"/>
    <property type="match status" value="1"/>
</dbReference>
<sequence length="126" mass="14510">MPGAHLPAWLRIYGALLIFVSGFLICIAGIIEFRRAKTTVDPRIPETTSSLVTSGIYAKTRNPMYVGFTLFLIAWAMYLTSLWSLIIVVAFVVFLNRFQIKPEEEALEVIFGQEFAAYRYRVRRWI</sequence>
<dbReference type="PANTHER" id="PTHR12714">
    <property type="entry name" value="PROTEIN-S ISOPRENYLCYSTEINE O-METHYLTRANSFERASE"/>
    <property type="match status" value="1"/>
</dbReference>
<keyword evidence="4 5" id="KW-0472">Membrane</keyword>
<evidence type="ECO:0000256" key="5">
    <source>
        <dbReference type="SAM" id="Phobius"/>
    </source>
</evidence>
<evidence type="ECO:0000256" key="2">
    <source>
        <dbReference type="ARBA" id="ARBA00022692"/>
    </source>
</evidence>
<dbReference type="EMBL" id="BAABBO010000010">
    <property type="protein sequence ID" value="GAA3965377.1"/>
    <property type="molecule type" value="Genomic_DNA"/>
</dbReference>
<keyword evidence="2 5" id="KW-0812">Transmembrane</keyword>
<feature type="transmembrane region" description="Helical" evidence="5">
    <location>
        <begin position="65"/>
        <end position="95"/>
    </location>
</feature>
<comment type="caution">
    <text evidence="6">The sequence shown here is derived from an EMBL/GenBank/DDBJ whole genome shotgun (WGS) entry which is preliminary data.</text>
</comment>
<name>A0ABP7PI17_9GAMM</name>
<dbReference type="Proteomes" id="UP001501337">
    <property type="component" value="Unassembled WGS sequence"/>
</dbReference>
<evidence type="ECO:0000256" key="1">
    <source>
        <dbReference type="ARBA" id="ARBA00004127"/>
    </source>
</evidence>
<dbReference type="InterPro" id="IPR007318">
    <property type="entry name" value="Phopholipid_MeTrfase"/>
</dbReference>
<proteinExistence type="predicted"/>